<dbReference type="EMBL" id="MNPL01011782">
    <property type="protein sequence ID" value="OQR72434.1"/>
    <property type="molecule type" value="Genomic_DNA"/>
</dbReference>
<dbReference type="OrthoDB" id="6433451at2759"/>
<accession>A0A1V9XFX4</accession>
<gene>
    <name evidence="2" type="ORF">BIW11_03775</name>
</gene>
<dbReference type="GO" id="GO:0030036">
    <property type="term" value="P:actin cytoskeleton organization"/>
    <property type="evidence" value="ECO:0007669"/>
    <property type="project" value="InterPro"/>
</dbReference>
<dbReference type="InParanoid" id="A0A1V9XFX4"/>
<reference evidence="2 3" key="1">
    <citation type="journal article" date="2017" name="Gigascience">
        <title>Draft genome of the honey bee ectoparasitic mite, Tropilaelaps mercedesae, is shaped by the parasitic life history.</title>
        <authorList>
            <person name="Dong X."/>
            <person name="Armstrong S.D."/>
            <person name="Xia D."/>
            <person name="Makepeace B.L."/>
            <person name="Darby A.C."/>
            <person name="Kadowaki T."/>
        </authorList>
    </citation>
    <scope>NUCLEOTIDE SEQUENCE [LARGE SCALE GENOMIC DNA]</scope>
    <source>
        <strain evidence="2">Wuxi-XJTLU</strain>
    </source>
</reference>
<proteinExistence type="predicted"/>
<evidence type="ECO:0000313" key="2">
    <source>
        <dbReference type="EMBL" id="OQR72434.1"/>
    </source>
</evidence>
<protein>
    <submittedName>
        <fullName evidence="2">Disheveled-associated activator of morphogenesis 1-like</fullName>
    </submittedName>
</protein>
<feature type="domain" description="Formin GTPase-binding" evidence="1">
    <location>
        <begin position="3"/>
        <end position="51"/>
    </location>
</feature>
<sequence>MPNDEAELNTKFAEIVDELDLTDSKKAMFSLPAEKKWQLYISRKMEQMQHAVVGHHQPDLYLEKVA</sequence>
<dbReference type="Pfam" id="PF06371">
    <property type="entry name" value="Drf_GBD"/>
    <property type="match status" value="1"/>
</dbReference>
<feature type="non-terminal residue" evidence="2">
    <location>
        <position position="66"/>
    </location>
</feature>
<evidence type="ECO:0000259" key="1">
    <source>
        <dbReference type="Pfam" id="PF06371"/>
    </source>
</evidence>
<dbReference type="GO" id="GO:0031267">
    <property type="term" value="F:small GTPase binding"/>
    <property type="evidence" value="ECO:0007669"/>
    <property type="project" value="InterPro"/>
</dbReference>
<dbReference type="Proteomes" id="UP000192247">
    <property type="component" value="Unassembled WGS sequence"/>
</dbReference>
<dbReference type="InterPro" id="IPR011989">
    <property type="entry name" value="ARM-like"/>
</dbReference>
<dbReference type="AlphaFoldDB" id="A0A1V9XFX4"/>
<dbReference type="Gene3D" id="1.25.10.10">
    <property type="entry name" value="Leucine-rich Repeat Variant"/>
    <property type="match status" value="1"/>
</dbReference>
<keyword evidence="3" id="KW-1185">Reference proteome</keyword>
<dbReference type="InterPro" id="IPR010473">
    <property type="entry name" value="GTPase-bd"/>
</dbReference>
<evidence type="ECO:0000313" key="3">
    <source>
        <dbReference type="Proteomes" id="UP000192247"/>
    </source>
</evidence>
<organism evidence="2 3">
    <name type="scientific">Tropilaelaps mercedesae</name>
    <dbReference type="NCBI Taxonomy" id="418985"/>
    <lineage>
        <taxon>Eukaryota</taxon>
        <taxon>Metazoa</taxon>
        <taxon>Ecdysozoa</taxon>
        <taxon>Arthropoda</taxon>
        <taxon>Chelicerata</taxon>
        <taxon>Arachnida</taxon>
        <taxon>Acari</taxon>
        <taxon>Parasitiformes</taxon>
        <taxon>Mesostigmata</taxon>
        <taxon>Gamasina</taxon>
        <taxon>Dermanyssoidea</taxon>
        <taxon>Laelapidae</taxon>
        <taxon>Tropilaelaps</taxon>
    </lineage>
</organism>
<comment type="caution">
    <text evidence="2">The sequence shown here is derived from an EMBL/GenBank/DDBJ whole genome shotgun (WGS) entry which is preliminary data.</text>
</comment>
<name>A0A1V9XFX4_9ACAR</name>
<dbReference type="GO" id="GO:0003779">
    <property type="term" value="F:actin binding"/>
    <property type="evidence" value="ECO:0007669"/>
    <property type="project" value="InterPro"/>
</dbReference>
<dbReference type="STRING" id="418985.A0A1V9XFX4"/>